<dbReference type="InterPro" id="IPR029044">
    <property type="entry name" value="Nucleotide-diphossugar_trans"/>
</dbReference>
<accession>A0A0F8XF82</accession>
<evidence type="ECO:0008006" key="2">
    <source>
        <dbReference type="Google" id="ProtNLM"/>
    </source>
</evidence>
<dbReference type="SUPFAM" id="SSF53448">
    <property type="entry name" value="Nucleotide-diphospho-sugar transferases"/>
    <property type="match status" value="1"/>
</dbReference>
<name>A0A0F8XF82_9ZZZZ</name>
<protein>
    <recommendedName>
        <fullName evidence="2">Nucleotidyl transferase domain-containing protein</fullName>
    </recommendedName>
</protein>
<feature type="non-terminal residue" evidence="1">
    <location>
        <position position="1"/>
    </location>
</feature>
<gene>
    <name evidence="1" type="ORF">LCGC14_2953230</name>
</gene>
<reference evidence="1" key="1">
    <citation type="journal article" date="2015" name="Nature">
        <title>Complex archaea that bridge the gap between prokaryotes and eukaryotes.</title>
        <authorList>
            <person name="Spang A."/>
            <person name="Saw J.H."/>
            <person name="Jorgensen S.L."/>
            <person name="Zaremba-Niedzwiedzka K."/>
            <person name="Martijn J."/>
            <person name="Lind A.E."/>
            <person name="van Eijk R."/>
            <person name="Schleper C."/>
            <person name="Guy L."/>
            <person name="Ettema T.J."/>
        </authorList>
    </citation>
    <scope>NUCLEOTIDE SEQUENCE</scope>
</reference>
<dbReference type="EMBL" id="LAZR01059571">
    <property type="protein sequence ID" value="KKK67523.1"/>
    <property type="molecule type" value="Genomic_DNA"/>
</dbReference>
<dbReference type="AlphaFoldDB" id="A0A0F8XF82"/>
<sequence length="141" mass="16023">VARGICQCDEEMYLRKVTERVGIKKLGAGAAFTDENGNEQSLSGDEIVSMNLWGFNPSIFGHLQQQFNDYLKEHAGQYKSEFYIPTAVDHLISSGQRKVKVLLTDDNWFGVTYREDKIIAQACINELIEKGVYPDRLWSQS</sequence>
<comment type="caution">
    <text evidence="1">The sequence shown here is derived from an EMBL/GenBank/DDBJ whole genome shotgun (WGS) entry which is preliminary data.</text>
</comment>
<organism evidence="1">
    <name type="scientific">marine sediment metagenome</name>
    <dbReference type="NCBI Taxonomy" id="412755"/>
    <lineage>
        <taxon>unclassified sequences</taxon>
        <taxon>metagenomes</taxon>
        <taxon>ecological metagenomes</taxon>
    </lineage>
</organism>
<proteinExistence type="predicted"/>
<evidence type="ECO:0000313" key="1">
    <source>
        <dbReference type="EMBL" id="KKK67523.1"/>
    </source>
</evidence>
<dbReference type="Gene3D" id="3.90.550.10">
    <property type="entry name" value="Spore Coat Polysaccharide Biosynthesis Protein SpsA, Chain A"/>
    <property type="match status" value="1"/>
</dbReference>